<sequence length="181" mass="18347">MLERFTARARAAVTAAEPLARQEGAASITGRHLLLAVVADPGSGAAQVLAGLGLPPDAVRSVLGPPDAVGPAGLSAADAAALQGLGIDVADVARRFEQQHGTPLGGPSRRPTRRPRLDRTARAALAHAVHTAQQARHGAIGTEHVLLGVLHEQGPDGPLAVRGATEAAARAAVVTGWRRAG</sequence>
<dbReference type="Proteomes" id="UP001157017">
    <property type="component" value="Unassembled WGS sequence"/>
</dbReference>
<evidence type="ECO:0000259" key="2">
    <source>
        <dbReference type="PROSITE" id="PS51903"/>
    </source>
</evidence>
<name>A0ABQ6JFG8_9ACTN</name>
<dbReference type="InterPro" id="IPR036628">
    <property type="entry name" value="Clp_N_dom_sf"/>
</dbReference>
<keyword evidence="1" id="KW-0677">Repeat</keyword>
<keyword evidence="4" id="KW-1185">Reference proteome</keyword>
<comment type="caution">
    <text evidence="3">The sequence shown here is derived from an EMBL/GenBank/DDBJ whole genome shotgun (WGS) entry which is preliminary data.</text>
</comment>
<organism evidence="3 4">
    <name type="scientific">Angustibacter aerolatus</name>
    <dbReference type="NCBI Taxonomy" id="1162965"/>
    <lineage>
        <taxon>Bacteria</taxon>
        <taxon>Bacillati</taxon>
        <taxon>Actinomycetota</taxon>
        <taxon>Actinomycetes</taxon>
        <taxon>Kineosporiales</taxon>
        <taxon>Kineosporiaceae</taxon>
    </lineage>
</organism>
<protein>
    <recommendedName>
        <fullName evidence="2">Clp R domain-containing protein</fullName>
    </recommendedName>
</protein>
<dbReference type="Pfam" id="PF02861">
    <property type="entry name" value="Clp_N"/>
    <property type="match status" value="2"/>
</dbReference>
<evidence type="ECO:0000313" key="3">
    <source>
        <dbReference type="EMBL" id="GMA85652.1"/>
    </source>
</evidence>
<dbReference type="PROSITE" id="PS51903">
    <property type="entry name" value="CLP_R"/>
    <property type="match status" value="1"/>
</dbReference>
<evidence type="ECO:0000256" key="1">
    <source>
        <dbReference type="PROSITE-ProRule" id="PRU01251"/>
    </source>
</evidence>
<dbReference type="EMBL" id="BSUZ01000001">
    <property type="protein sequence ID" value="GMA85652.1"/>
    <property type="molecule type" value="Genomic_DNA"/>
</dbReference>
<dbReference type="SUPFAM" id="SSF81923">
    <property type="entry name" value="Double Clp-N motif"/>
    <property type="match status" value="2"/>
</dbReference>
<dbReference type="InterPro" id="IPR004176">
    <property type="entry name" value="Clp_R_N"/>
</dbReference>
<dbReference type="Gene3D" id="1.10.1780.10">
    <property type="entry name" value="Clp, N-terminal domain"/>
    <property type="match status" value="2"/>
</dbReference>
<gene>
    <name evidence="3" type="ORF">GCM10025868_09020</name>
</gene>
<proteinExistence type="predicted"/>
<evidence type="ECO:0000313" key="4">
    <source>
        <dbReference type="Proteomes" id="UP001157017"/>
    </source>
</evidence>
<reference evidence="4" key="1">
    <citation type="journal article" date="2019" name="Int. J. Syst. Evol. Microbiol.">
        <title>The Global Catalogue of Microorganisms (GCM) 10K type strain sequencing project: providing services to taxonomists for standard genome sequencing and annotation.</title>
        <authorList>
            <consortium name="The Broad Institute Genomics Platform"/>
            <consortium name="The Broad Institute Genome Sequencing Center for Infectious Disease"/>
            <person name="Wu L."/>
            <person name="Ma J."/>
        </authorList>
    </citation>
    <scope>NUCLEOTIDE SEQUENCE [LARGE SCALE GENOMIC DNA]</scope>
    <source>
        <strain evidence="4">NBRC 108730</strain>
    </source>
</reference>
<accession>A0ABQ6JFG8</accession>
<feature type="domain" description="Clp R" evidence="2">
    <location>
        <begin position="2"/>
        <end position="181"/>
    </location>
</feature>